<dbReference type="EMBL" id="QJKJ01003758">
    <property type="protein sequence ID" value="RDX96994.1"/>
    <property type="molecule type" value="Genomic_DNA"/>
</dbReference>
<name>A0A371H2F3_MUCPR</name>
<evidence type="ECO:0000256" key="1">
    <source>
        <dbReference type="SAM" id="MobiDB-lite"/>
    </source>
</evidence>
<feature type="region of interest" description="Disordered" evidence="1">
    <location>
        <begin position="60"/>
        <end position="96"/>
    </location>
</feature>
<proteinExistence type="predicted"/>
<organism evidence="2 3">
    <name type="scientific">Mucuna pruriens</name>
    <name type="common">Velvet bean</name>
    <name type="synonym">Dolichos pruriens</name>
    <dbReference type="NCBI Taxonomy" id="157652"/>
    <lineage>
        <taxon>Eukaryota</taxon>
        <taxon>Viridiplantae</taxon>
        <taxon>Streptophyta</taxon>
        <taxon>Embryophyta</taxon>
        <taxon>Tracheophyta</taxon>
        <taxon>Spermatophyta</taxon>
        <taxon>Magnoliopsida</taxon>
        <taxon>eudicotyledons</taxon>
        <taxon>Gunneridae</taxon>
        <taxon>Pentapetalae</taxon>
        <taxon>rosids</taxon>
        <taxon>fabids</taxon>
        <taxon>Fabales</taxon>
        <taxon>Fabaceae</taxon>
        <taxon>Papilionoideae</taxon>
        <taxon>50 kb inversion clade</taxon>
        <taxon>NPAAA clade</taxon>
        <taxon>indigoferoid/millettioid clade</taxon>
        <taxon>Phaseoleae</taxon>
        <taxon>Mucuna</taxon>
    </lineage>
</organism>
<keyword evidence="3" id="KW-1185">Reference proteome</keyword>
<evidence type="ECO:0000313" key="3">
    <source>
        <dbReference type="Proteomes" id="UP000257109"/>
    </source>
</evidence>
<accession>A0A371H2F3</accession>
<protein>
    <submittedName>
        <fullName evidence="2">Uncharacterized protein</fullName>
    </submittedName>
</protein>
<feature type="non-terminal residue" evidence="2">
    <location>
        <position position="1"/>
    </location>
</feature>
<comment type="caution">
    <text evidence="2">The sequence shown here is derived from an EMBL/GenBank/DDBJ whole genome shotgun (WGS) entry which is preliminary data.</text>
</comment>
<gene>
    <name evidence="2" type="ORF">CR513_20289</name>
</gene>
<dbReference type="AlphaFoldDB" id="A0A371H2F3"/>
<evidence type="ECO:0000313" key="2">
    <source>
        <dbReference type="EMBL" id="RDX96994.1"/>
    </source>
</evidence>
<reference evidence="2" key="1">
    <citation type="submission" date="2018-05" db="EMBL/GenBank/DDBJ databases">
        <title>Draft genome of Mucuna pruriens seed.</title>
        <authorList>
            <person name="Nnadi N.E."/>
            <person name="Vos R."/>
            <person name="Hasami M.H."/>
            <person name="Devisetty U.K."/>
            <person name="Aguiy J.C."/>
        </authorList>
    </citation>
    <scope>NUCLEOTIDE SEQUENCE [LARGE SCALE GENOMIC DNA]</scope>
    <source>
        <strain evidence="2">JCA_2017</strain>
    </source>
</reference>
<sequence>MENTVCSVSLATRAPSFAANFSTEPVDVKETVSNQIRRLPSGGDQQRQILPTKLEGTILLDQRITSPREHPKQQTRLRSRVAPERNGSKPGPFQLITPPLHLNLARPLGPAHGHDVLDLAAQ</sequence>
<dbReference type="Proteomes" id="UP000257109">
    <property type="component" value="Unassembled WGS sequence"/>
</dbReference>